<evidence type="ECO:0000313" key="2">
    <source>
        <dbReference type="Proteomes" id="UP001596405"/>
    </source>
</evidence>
<gene>
    <name evidence="1" type="ORF">ACFQHR_21005</name>
</gene>
<reference evidence="2" key="1">
    <citation type="journal article" date="2019" name="Int. J. Syst. Evol. Microbiol.">
        <title>The Global Catalogue of Microorganisms (GCM) 10K type strain sequencing project: providing services to taxonomists for standard genome sequencing and annotation.</title>
        <authorList>
            <consortium name="The Broad Institute Genomics Platform"/>
            <consortium name="The Broad Institute Genome Sequencing Center for Infectious Disease"/>
            <person name="Wu L."/>
            <person name="Ma J."/>
        </authorList>
    </citation>
    <scope>NUCLEOTIDE SEQUENCE [LARGE SCALE GENOMIC DNA]</scope>
    <source>
        <strain evidence="2">CGMCC 4.7393</strain>
    </source>
</reference>
<protein>
    <submittedName>
        <fullName evidence="1">Uncharacterized protein</fullName>
    </submittedName>
</protein>
<organism evidence="1 2">
    <name type="scientific">Rufibacter roseus</name>
    <dbReference type="NCBI Taxonomy" id="1567108"/>
    <lineage>
        <taxon>Bacteria</taxon>
        <taxon>Pseudomonadati</taxon>
        <taxon>Bacteroidota</taxon>
        <taxon>Cytophagia</taxon>
        <taxon>Cytophagales</taxon>
        <taxon>Hymenobacteraceae</taxon>
        <taxon>Rufibacter</taxon>
    </lineage>
</organism>
<name>A0ABW2DSS0_9BACT</name>
<comment type="caution">
    <text evidence="1">The sequence shown here is derived from an EMBL/GenBank/DDBJ whole genome shotgun (WGS) entry which is preliminary data.</text>
</comment>
<sequence length="150" mass="17462">MKEEIQKFKVSGKVFLWKYKDNQRNYPGWNLTVDKAASQNLVDLLDLMDSCEWSTKKTLTTEEPTQAQLNVPNNQRGQAGWKSAQQLTLNSRKLESDDFWTVIENNGDVEIQFWKGKLKKLRTAIAEIPLGKGDFAISDTKEENILYFWW</sequence>
<keyword evidence="2" id="KW-1185">Reference proteome</keyword>
<dbReference type="RefSeq" id="WP_066624682.1">
    <property type="nucleotide sequence ID" value="NZ_JBHSYQ010000016.1"/>
</dbReference>
<proteinExistence type="predicted"/>
<evidence type="ECO:0000313" key="1">
    <source>
        <dbReference type="EMBL" id="MFC7000125.1"/>
    </source>
</evidence>
<dbReference type="Proteomes" id="UP001596405">
    <property type="component" value="Unassembled WGS sequence"/>
</dbReference>
<accession>A0ABW2DSS0</accession>
<dbReference type="EMBL" id="JBHSYQ010000016">
    <property type="protein sequence ID" value="MFC7000125.1"/>
    <property type="molecule type" value="Genomic_DNA"/>
</dbReference>